<organism evidence="3 4">
    <name type="scientific">Kribbella steppae</name>
    <dbReference type="NCBI Taxonomy" id="2512223"/>
    <lineage>
        <taxon>Bacteria</taxon>
        <taxon>Bacillati</taxon>
        <taxon>Actinomycetota</taxon>
        <taxon>Actinomycetes</taxon>
        <taxon>Propionibacteriales</taxon>
        <taxon>Kribbellaceae</taxon>
        <taxon>Kribbella</taxon>
    </lineage>
</organism>
<accession>A0A4R2H3G3</accession>
<dbReference type="InterPro" id="IPR010640">
    <property type="entry name" value="Low_temperature_requirement_A"/>
</dbReference>
<keyword evidence="2" id="KW-1133">Transmembrane helix</keyword>
<evidence type="ECO:0000313" key="3">
    <source>
        <dbReference type="EMBL" id="TCO19811.1"/>
    </source>
</evidence>
<feature type="transmembrane region" description="Helical" evidence="2">
    <location>
        <begin position="33"/>
        <end position="51"/>
    </location>
</feature>
<evidence type="ECO:0000256" key="1">
    <source>
        <dbReference type="SAM" id="MobiDB-lite"/>
    </source>
</evidence>
<proteinExistence type="predicted"/>
<feature type="transmembrane region" description="Helical" evidence="2">
    <location>
        <begin position="349"/>
        <end position="382"/>
    </location>
</feature>
<feature type="transmembrane region" description="Helical" evidence="2">
    <location>
        <begin position="92"/>
        <end position="112"/>
    </location>
</feature>
<dbReference type="RefSeq" id="WP_199238543.1">
    <property type="nucleotide sequence ID" value="NZ_SLWN01000013.1"/>
</dbReference>
<feature type="transmembrane region" description="Helical" evidence="2">
    <location>
        <begin position="245"/>
        <end position="263"/>
    </location>
</feature>
<dbReference type="Proteomes" id="UP000294508">
    <property type="component" value="Unassembled WGS sequence"/>
</dbReference>
<keyword evidence="2" id="KW-0472">Membrane</keyword>
<feature type="region of interest" description="Disordered" evidence="1">
    <location>
        <begin position="1"/>
        <end position="25"/>
    </location>
</feature>
<keyword evidence="2" id="KW-0812">Transmembrane</keyword>
<evidence type="ECO:0000256" key="2">
    <source>
        <dbReference type="SAM" id="Phobius"/>
    </source>
</evidence>
<dbReference type="EMBL" id="SLWN01000013">
    <property type="protein sequence ID" value="TCO19811.1"/>
    <property type="molecule type" value="Genomic_DNA"/>
</dbReference>
<protein>
    <submittedName>
        <fullName evidence="3">Low temperature requirement protein LtrA</fullName>
    </submittedName>
</protein>
<sequence length="402" mass="43946">MTSPTAAPAKSRLFPMRPHDPNEPGRTASSLELFFDLVFVVAVSIAAAELHDAFTEAHITDGLIAYSVVFFGIWWAWMNFTWFATSFATDDWLYRILTIVQMGGVLVLAAGIEPVFADRDFTVLVLSYVVMRVAMVAQWLRASRSAGPSRRATQIYAGGIATVQVLWLVQLLLTGPVSSVALFLLIAAEIAIPIVAERQGTTPWHPHHITERYGLFTLILLGESLLASANAIIEALHDDQALGPLISIAVLTLVVTAALWWMYFWPPHHRAISSFGSSLRYGYVHYFVFAAAGALSAGVEVEIDVLTHHSKLGEVTASFTVTVPIAIFVLGIWWIALRGTADRVVNAVIPLAVVLVLLDPILPIPFAITAVVMTLVVAVLVLRPPLPQQAIRRTLLEVVRES</sequence>
<feature type="transmembrane region" description="Helical" evidence="2">
    <location>
        <begin position="63"/>
        <end position="80"/>
    </location>
</feature>
<gene>
    <name evidence="3" type="ORF">EV652_113210</name>
</gene>
<feature type="transmembrane region" description="Helical" evidence="2">
    <location>
        <begin position="315"/>
        <end position="337"/>
    </location>
</feature>
<dbReference type="PANTHER" id="PTHR36840:SF1">
    <property type="entry name" value="BLL5714 PROTEIN"/>
    <property type="match status" value="1"/>
</dbReference>
<comment type="caution">
    <text evidence="3">The sequence shown here is derived from an EMBL/GenBank/DDBJ whole genome shotgun (WGS) entry which is preliminary data.</text>
</comment>
<keyword evidence="4" id="KW-1185">Reference proteome</keyword>
<reference evidence="3 4" key="1">
    <citation type="journal article" date="2015" name="Stand. Genomic Sci.">
        <title>Genomic Encyclopedia of Bacterial and Archaeal Type Strains, Phase III: the genomes of soil and plant-associated and newly described type strains.</title>
        <authorList>
            <person name="Whitman W.B."/>
            <person name="Woyke T."/>
            <person name="Klenk H.P."/>
            <person name="Zhou Y."/>
            <person name="Lilburn T.G."/>
            <person name="Beck B.J."/>
            <person name="De Vos P."/>
            <person name="Vandamme P."/>
            <person name="Eisen J.A."/>
            <person name="Garrity G."/>
            <person name="Hugenholtz P."/>
            <person name="Kyrpides N.C."/>
        </authorList>
    </citation>
    <scope>NUCLEOTIDE SEQUENCE [LARGE SCALE GENOMIC DNA]</scope>
    <source>
        <strain evidence="3 4">VKM Ac-2572</strain>
    </source>
</reference>
<feature type="transmembrane region" description="Helical" evidence="2">
    <location>
        <begin position="283"/>
        <end position="303"/>
    </location>
</feature>
<evidence type="ECO:0000313" key="4">
    <source>
        <dbReference type="Proteomes" id="UP000294508"/>
    </source>
</evidence>
<dbReference type="PANTHER" id="PTHR36840">
    <property type="entry name" value="BLL5714 PROTEIN"/>
    <property type="match status" value="1"/>
</dbReference>
<dbReference type="AlphaFoldDB" id="A0A4R2H3G3"/>
<feature type="transmembrane region" description="Helical" evidence="2">
    <location>
        <begin position="121"/>
        <end position="140"/>
    </location>
</feature>
<feature type="transmembrane region" description="Helical" evidence="2">
    <location>
        <begin position="216"/>
        <end position="233"/>
    </location>
</feature>
<name>A0A4R2H3G3_9ACTN</name>
<dbReference type="Pfam" id="PF06772">
    <property type="entry name" value="LtrA"/>
    <property type="match status" value="1"/>
</dbReference>